<dbReference type="EMBL" id="BMPE01000001">
    <property type="protein sequence ID" value="GGK85613.1"/>
    <property type="molecule type" value="Genomic_DNA"/>
</dbReference>
<proteinExistence type="predicted"/>
<evidence type="ECO:0000313" key="2">
    <source>
        <dbReference type="Proteomes" id="UP000604341"/>
    </source>
</evidence>
<comment type="caution">
    <text evidence="1">The sequence shown here is derived from an EMBL/GenBank/DDBJ whole genome shotgun (WGS) entry which is preliminary data.</text>
</comment>
<accession>A0ABQ2FCQ1</accession>
<name>A0ABQ2FCQ1_9DEIO</name>
<evidence type="ECO:0000313" key="1">
    <source>
        <dbReference type="EMBL" id="GGK85613.1"/>
    </source>
</evidence>
<dbReference type="Proteomes" id="UP000604341">
    <property type="component" value="Unassembled WGS sequence"/>
</dbReference>
<dbReference type="RefSeq" id="WP_189066953.1">
    <property type="nucleotide sequence ID" value="NZ_BMPE01000001.1"/>
</dbReference>
<reference evidence="2" key="1">
    <citation type="journal article" date="2019" name="Int. J. Syst. Evol. Microbiol.">
        <title>The Global Catalogue of Microorganisms (GCM) 10K type strain sequencing project: providing services to taxonomists for standard genome sequencing and annotation.</title>
        <authorList>
            <consortium name="The Broad Institute Genomics Platform"/>
            <consortium name="The Broad Institute Genome Sequencing Center for Infectious Disease"/>
            <person name="Wu L."/>
            <person name="Ma J."/>
        </authorList>
    </citation>
    <scope>NUCLEOTIDE SEQUENCE [LARGE SCALE GENOMIC DNA]</scope>
    <source>
        <strain evidence="2">JCM 19173</strain>
    </source>
</reference>
<sequence>MTTPVRPNSLSGEDSFKVEGHLKPLLRRVVKGRKAPGRLLTIASPDSSRSSVPVVMIPRWFHPDFHIPSLLPEFFDLFASAAADLLDDAFDAFVVYQTGVYAQILSQPWGVLCALARDAQIWLFDDAPWKRQL</sequence>
<gene>
    <name evidence="1" type="ORF">GCM10010844_00150</name>
</gene>
<protein>
    <submittedName>
        <fullName evidence="1">Uncharacterized protein</fullName>
    </submittedName>
</protein>
<keyword evidence="2" id="KW-1185">Reference proteome</keyword>
<organism evidence="1 2">
    <name type="scientific">Deinococcus radiotolerans</name>
    <dbReference type="NCBI Taxonomy" id="1309407"/>
    <lineage>
        <taxon>Bacteria</taxon>
        <taxon>Thermotogati</taxon>
        <taxon>Deinococcota</taxon>
        <taxon>Deinococci</taxon>
        <taxon>Deinococcales</taxon>
        <taxon>Deinococcaceae</taxon>
        <taxon>Deinococcus</taxon>
    </lineage>
</organism>